<evidence type="ECO:0000313" key="7">
    <source>
        <dbReference type="Proteomes" id="UP000192366"/>
    </source>
</evidence>
<dbReference type="SMART" id="SM01110">
    <property type="entry name" value="Cutinase"/>
    <property type="match status" value="1"/>
</dbReference>
<feature type="chain" id="PRO_5038730556" evidence="5">
    <location>
        <begin position="23"/>
        <end position="240"/>
    </location>
</feature>
<evidence type="ECO:0000256" key="5">
    <source>
        <dbReference type="SAM" id="SignalP"/>
    </source>
</evidence>
<feature type="signal peptide" evidence="5">
    <location>
        <begin position="1"/>
        <end position="22"/>
    </location>
</feature>
<reference evidence="6 7" key="1">
    <citation type="submission" date="2017-02" db="EMBL/GenBank/DDBJ databases">
        <title>The new phylogeny of genus Mycobacterium.</title>
        <authorList>
            <person name="Tortoli E."/>
            <person name="Trovato A."/>
            <person name="Cirillo D.M."/>
        </authorList>
    </citation>
    <scope>NUCLEOTIDE SEQUENCE [LARGE SCALE GENOMIC DNA]</scope>
    <source>
        <strain evidence="6 7">DSM 45578</strain>
    </source>
</reference>
<dbReference type="Pfam" id="PF01083">
    <property type="entry name" value="Cutinase"/>
    <property type="match status" value="1"/>
</dbReference>
<dbReference type="OrthoDB" id="3690529at2"/>
<keyword evidence="7" id="KW-1185">Reference proteome</keyword>
<dbReference type="RefSeq" id="WP_083055123.1">
    <property type="nucleotide sequence ID" value="NZ_JACKVM010000014.1"/>
</dbReference>
<protein>
    <submittedName>
        <fullName evidence="6">Cutinase family protein</fullName>
    </submittedName>
</protein>
<name>A0A1W9Z4K5_MYCBA</name>
<dbReference type="InterPro" id="IPR029058">
    <property type="entry name" value="AB_hydrolase_fold"/>
</dbReference>
<gene>
    <name evidence="6" type="ORF">BST17_02185</name>
</gene>
<sequence length="240" mass="24076">MNIARSARILGAGALMTAGVLAGTAPAASAEPACPDVEVVFARGTAEAPGVGGTGQAFVDALRAQTPGKSVAVYPVNYPASDNFNDRIAFAQNVIDGVRDAGSHIQATAGACPDTKVVLGGFSQGAVVAGYVTADAIPQGVPSEYLSYIPNPLPDEVSDHVAAVVLLGNPSDAFLTQFGAPIGTIGPRYADKTVELCAPGDTICDGTPGAMPSIAHAMYAMNGMTAQAASYAAARVTPTP</sequence>
<dbReference type="SUPFAM" id="SSF53474">
    <property type="entry name" value="alpha/beta-Hydrolases"/>
    <property type="match status" value="1"/>
</dbReference>
<keyword evidence="3" id="KW-0378">Hydrolase</keyword>
<dbReference type="GO" id="GO:0052689">
    <property type="term" value="F:carboxylic ester hydrolase activity"/>
    <property type="evidence" value="ECO:0007669"/>
    <property type="project" value="UniProtKB-KW"/>
</dbReference>
<evidence type="ECO:0000256" key="2">
    <source>
        <dbReference type="ARBA" id="ARBA00022487"/>
    </source>
</evidence>
<evidence type="ECO:0000313" key="6">
    <source>
        <dbReference type="EMBL" id="ORA07288.1"/>
    </source>
</evidence>
<dbReference type="PANTHER" id="PTHR33630:SF9">
    <property type="entry name" value="CUTINASE 4"/>
    <property type="match status" value="1"/>
</dbReference>
<organism evidence="6 7">
    <name type="scientific">Mycolicibacterium bacteremicum</name>
    <name type="common">Mycobacterium bacteremicum</name>
    <dbReference type="NCBI Taxonomy" id="564198"/>
    <lineage>
        <taxon>Bacteria</taxon>
        <taxon>Bacillati</taxon>
        <taxon>Actinomycetota</taxon>
        <taxon>Actinomycetes</taxon>
        <taxon>Mycobacteriales</taxon>
        <taxon>Mycobacteriaceae</taxon>
        <taxon>Mycolicibacterium</taxon>
    </lineage>
</organism>
<evidence type="ECO:0000256" key="3">
    <source>
        <dbReference type="ARBA" id="ARBA00022801"/>
    </source>
</evidence>
<comment type="caution">
    <text evidence="6">The sequence shown here is derived from an EMBL/GenBank/DDBJ whole genome shotgun (WGS) entry which is preliminary data.</text>
</comment>
<evidence type="ECO:0000256" key="1">
    <source>
        <dbReference type="ARBA" id="ARBA00007534"/>
    </source>
</evidence>
<dbReference type="InterPro" id="IPR000675">
    <property type="entry name" value="Cutinase/axe"/>
</dbReference>
<keyword evidence="5" id="KW-0732">Signal</keyword>
<proteinExistence type="inferred from homology"/>
<dbReference type="Gene3D" id="3.40.50.1820">
    <property type="entry name" value="alpha/beta hydrolase"/>
    <property type="match status" value="1"/>
</dbReference>
<dbReference type="PANTHER" id="PTHR33630">
    <property type="entry name" value="CUTINASE RV1984C-RELATED-RELATED"/>
    <property type="match status" value="1"/>
</dbReference>
<comment type="similarity">
    <text evidence="1">Belongs to the cutinase family.</text>
</comment>
<dbReference type="AlphaFoldDB" id="A0A1W9Z4K5"/>
<dbReference type="Proteomes" id="UP000192366">
    <property type="component" value="Unassembled WGS sequence"/>
</dbReference>
<dbReference type="STRING" id="564198.BST17_02185"/>
<accession>A0A1W9Z4K5</accession>
<dbReference type="EMBL" id="MVHJ01000001">
    <property type="protein sequence ID" value="ORA07288.1"/>
    <property type="molecule type" value="Genomic_DNA"/>
</dbReference>
<keyword evidence="2" id="KW-0719">Serine esterase</keyword>
<evidence type="ECO:0000256" key="4">
    <source>
        <dbReference type="ARBA" id="ARBA00023157"/>
    </source>
</evidence>
<keyword evidence="4" id="KW-1015">Disulfide bond</keyword>